<evidence type="ECO:0000313" key="3">
    <source>
        <dbReference type="Proteomes" id="UP000054279"/>
    </source>
</evidence>
<gene>
    <name evidence="2" type="ORF">M422DRAFT_266294</name>
</gene>
<dbReference type="Proteomes" id="UP000054279">
    <property type="component" value="Unassembled WGS sequence"/>
</dbReference>
<evidence type="ECO:0000313" key="2">
    <source>
        <dbReference type="EMBL" id="KIJ31929.1"/>
    </source>
</evidence>
<feature type="compositionally biased region" description="Polar residues" evidence="1">
    <location>
        <begin position="9"/>
        <end position="21"/>
    </location>
</feature>
<feature type="region of interest" description="Disordered" evidence="1">
    <location>
        <begin position="1"/>
        <end position="31"/>
    </location>
</feature>
<dbReference type="EMBL" id="KN837234">
    <property type="protein sequence ID" value="KIJ31929.1"/>
    <property type="molecule type" value="Genomic_DNA"/>
</dbReference>
<dbReference type="HOGENOM" id="CLU_2211638_0_0_1"/>
<sequence length="107" mass="11650">MLELHKWSDNPNPSTIPSFNIPTDPAPASSGIRGQLQRINQTIIKEFGNCGIDCHLNLEETDIEHEETGTGVMGGGINTEIRITAEEFPWAINPIESAPKPSGSRDP</sequence>
<reference evidence="2 3" key="1">
    <citation type="submission" date="2014-06" db="EMBL/GenBank/DDBJ databases">
        <title>Evolutionary Origins and Diversification of the Mycorrhizal Mutualists.</title>
        <authorList>
            <consortium name="DOE Joint Genome Institute"/>
            <consortium name="Mycorrhizal Genomics Consortium"/>
            <person name="Kohler A."/>
            <person name="Kuo A."/>
            <person name="Nagy L.G."/>
            <person name="Floudas D."/>
            <person name="Copeland A."/>
            <person name="Barry K.W."/>
            <person name="Cichocki N."/>
            <person name="Veneault-Fourrey C."/>
            <person name="LaButti K."/>
            <person name="Lindquist E.A."/>
            <person name="Lipzen A."/>
            <person name="Lundell T."/>
            <person name="Morin E."/>
            <person name="Murat C."/>
            <person name="Riley R."/>
            <person name="Ohm R."/>
            <person name="Sun H."/>
            <person name="Tunlid A."/>
            <person name="Henrissat B."/>
            <person name="Grigoriev I.V."/>
            <person name="Hibbett D.S."/>
            <person name="Martin F."/>
        </authorList>
    </citation>
    <scope>NUCLEOTIDE SEQUENCE [LARGE SCALE GENOMIC DNA]</scope>
    <source>
        <strain evidence="2 3">SS14</strain>
    </source>
</reference>
<proteinExistence type="predicted"/>
<name>A0A0C9UBF1_SPHS4</name>
<organism evidence="2 3">
    <name type="scientific">Sphaerobolus stellatus (strain SS14)</name>
    <dbReference type="NCBI Taxonomy" id="990650"/>
    <lineage>
        <taxon>Eukaryota</taxon>
        <taxon>Fungi</taxon>
        <taxon>Dikarya</taxon>
        <taxon>Basidiomycota</taxon>
        <taxon>Agaricomycotina</taxon>
        <taxon>Agaricomycetes</taxon>
        <taxon>Phallomycetidae</taxon>
        <taxon>Geastrales</taxon>
        <taxon>Sphaerobolaceae</taxon>
        <taxon>Sphaerobolus</taxon>
    </lineage>
</organism>
<keyword evidence="3" id="KW-1185">Reference proteome</keyword>
<dbReference type="AlphaFoldDB" id="A0A0C9UBF1"/>
<accession>A0A0C9UBF1</accession>
<evidence type="ECO:0000256" key="1">
    <source>
        <dbReference type="SAM" id="MobiDB-lite"/>
    </source>
</evidence>
<protein>
    <submittedName>
        <fullName evidence="2">Uncharacterized protein</fullName>
    </submittedName>
</protein>